<evidence type="ECO:0000256" key="1">
    <source>
        <dbReference type="ARBA" id="ARBA00022729"/>
    </source>
</evidence>
<gene>
    <name evidence="3" type="ORF">CVIRNUC_001959</name>
</gene>
<dbReference type="Proteomes" id="UP001314263">
    <property type="component" value="Unassembled WGS sequence"/>
</dbReference>
<proteinExistence type="predicted"/>
<dbReference type="AlphaFoldDB" id="A0AAV1HUU6"/>
<evidence type="ECO:0000313" key="4">
    <source>
        <dbReference type="Proteomes" id="UP001314263"/>
    </source>
</evidence>
<dbReference type="PANTHER" id="PTHR30222">
    <property type="entry name" value="SPERMIDINE/PUTRESCINE-BINDING PERIPLASMIC PROTEIN"/>
    <property type="match status" value="1"/>
</dbReference>
<keyword evidence="1" id="KW-0732">Signal</keyword>
<feature type="region of interest" description="Disordered" evidence="2">
    <location>
        <begin position="56"/>
        <end position="86"/>
    </location>
</feature>
<organism evidence="3 4">
    <name type="scientific">Coccomyxa viridis</name>
    <dbReference type="NCBI Taxonomy" id="1274662"/>
    <lineage>
        <taxon>Eukaryota</taxon>
        <taxon>Viridiplantae</taxon>
        <taxon>Chlorophyta</taxon>
        <taxon>core chlorophytes</taxon>
        <taxon>Trebouxiophyceae</taxon>
        <taxon>Trebouxiophyceae incertae sedis</taxon>
        <taxon>Coccomyxaceae</taxon>
        <taxon>Coccomyxa</taxon>
    </lineage>
</organism>
<dbReference type="InterPro" id="IPR006059">
    <property type="entry name" value="SBP"/>
</dbReference>
<accession>A0AAV1HUU6</accession>
<dbReference type="Pfam" id="PF13416">
    <property type="entry name" value="SBP_bac_8"/>
    <property type="match status" value="1"/>
</dbReference>
<evidence type="ECO:0000256" key="2">
    <source>
        <dbReference type="SAM" id="MobiDB-lite"/>
    </source>
</evidence>
<comment type="caution">
    <text evidence="3">The sequence shown here is derived from an EMBL/GenBank/DDBJ whole genome shotgun (WGS) entry which is preliminary data.</text>
</comment>
<sequence>MAAHWMLASPPSVHSLSPLDASKIVTSYVRGIACTDIGFRHKALRLAHGKACAVSDPNSEVHARRATRLEDSHANESVTNGASNAQEGHCLSRRHLVIGASGTLITAGAAATPQPAQAIRDVQLPDGSMEEAYELDIPLQVVSLRGTIPADASQDFRKALSRHARVKLSQRGQLKDIYNELSNVRKKDSAAHADAVTMGDAWLAPAIQAGLVQPIPDAQHSAWWGRLPPRWKSLVTRDSSGAPSKQGQVWACPYRWGSTLIAYRRDALLRRGGHALEDWGDLLQPKLEGRVAWTNSPREFVGAALQTLGMHFNSTAADLEAAGISETDLAAAVAALRRQVRVFSSREHTRALSANDVWAVVGWSGDIIPLAERINDVVLVAPASGTALWADMWTVPSQACNGSQMRGPSPLLPAWLDFWLQPSRAAWNRGLKSGASPLLLPSQGSTLSQETATEESRHPGIVESFGDMLPAERILQKSQFLEPLREDTKQLYNRVLHG</sequence>
<dbReference type="Gene3D" id="3.40.190.10">
    <property type="entry name" value="Periplasmic binding protein-like II"/>
    <property type="match status" value="2"/>
</dbReference>
<dbReference type="EMBL" id="CAUYUE010000003">
    <property type="protein sequence ID" value="CAK0750038.1"/>
    <property type="molecule type" value="Genomic_DNA"/>
</dbReference>
<feature type="compositionally biased region" description="Basic and acidic residues" evidence="2">
    <location>
        <begin position="59"/>
        <end position="74"/>
    </location>
</feature>
<evidence type="ECO:0000313" key="3">
    <source>
        <dbReference type="EMBL" id="CAK0750038.1"/>
    </source>
</evidence>
<feature type="compositionally biased region" description="Polar residues" evidence="2">
    <location>
        <begin position="75"/>
        <end position="86"/>
    </location>
</feature>
<reference evidence="3 4" key="1">
    <citation type="submission" date="2023-10" db="EMBL/GenBank/DDBJ databases">
        <authorList>
            <person name="Maclean D."/>
            <person name="Macfadyen A."/>
        </authorList>
    </citation>
    <scope>NUCLEOTIDE SEQUENCE [LARGE SCALE GENOMIC DNA]</scope>
</reference>
<dbReference type="SUPFAM" id="SSF53850">
    <property type="entry name" value="Periplasmic binding protein-like II"/>
    <property type="match status" value="1"/>
</dbReference>
<name>A0AAV1HUU6_9CHLO</name>
<keyword evidence="4" id="KW-1185">Reference proteome</keyword>
<protein>
    <submittedName>
        <fullName evidence="3">Uncharacterized protein</fullName>
    </submittedName>
</protein>
<dbReference type="PANTHER" id="PTHR30222:SF17">
    <property type="entry name" value="SPERMIDINE_PUTRESCINE-BINDING PERIPLASMIC PROTEIN"/>
    <property type="match status" value="1"/>
</dbReference>